<accession>A0A2S6IGL3</accession>
<dbReference type="RefSeq" id="WP_146080434.1">
    <property type="nucleotide sequence ID" value="NZ_MQVW01000002.1"/>
</dbReference>
<evidence type="ECO:0000313" key="2">
    <source>
        <dbReference type="EMBL" id="PPK93352.1"/>
    </source>
</evidence>
<dbReference type="AlphaFoldDB" id="A0A2S6IGL3"/>
<feature type="transmembrane region" description="Helical" evidence="1">
    <location>
        <begin position="60"/>
        <end position="79"/>
    </location>
</feature>
<dbReference type="Proteomes" id="UP000239002">
    <property type="component" value="Unassembled WGS sequence"/>
</dbReference>
<keyword evidence="1" id="KW-0812">Transmembrane</keyword>
<reference evidence="2 3" key="1">
    <citation type="submission" date="2018-02" db="EMBL/GenBank/DDBJ databases">
        <title>Genomic Encyclopedia of Archaeal and Bacterial Type Strains, Phase II (KMG-II): from individual species to whole genera.</title>
        <authorList>
            <person name="Goeker M."/>
        </authorList>
    </citation>
    <scope>NUCLEOTIDE SEQUENCE [LARGE SCALE GENOMIC DNA]</scope>
    <source>
        <strain evidence="2 3">DSM 16809</strain>
    </source>
</reference>
<keyword evidence="3" id="KW-1185">Reference proteome</keyword>
<dbReference type="EMBL" id="PTJE01000007">
    <property type="protein sequence ID" value="PPK93352.1"/>
    <property type="molecule type" value="Genomic_DNA"/>
</dbReference>
<evidence type="ECO:0000313" key="3">
    <source>
        <dbReference type="Proteomes" id="UP000239002"/>
    </source>
</evidence>
<keyword evidence="1" id="KW-1133">Transmembrane helix</keyword>
<proteinExistence type="predicted"/>
<protein>
    <submittedName>
        <fullName evidence="2">Uncharacterized protein</fullName>
    </submittedName>
</protein>
<sequence length="147" mass="17197">MFKSVKKLFTDKNSTIAFDLDRQCFEIDDHAKGQVWMLRILSISMLFFSLLGYFKSDNLNLFYLVLAIFFTSMLILGFVNHNTSATIPLDQIKSVSYRKSTTSATGSIRLNNKRRRVLYHYNLSQFDEQVELFKSHGIEIKEKSSWF</sequence>
<dbReference type="OrthoDB" id="1146069at2"/>
<name>A0A2S6IGL3_9FLAO</name>
<organism evidence="2 3">
    <name type="scientific">Nonlabens xylanidelens</name>
    <dbReference type="NCBI Taxonomy" id="191564"/>
    <lineage>
        <taxon>Bacteria</taxon>
        <taxon>Pseudomonadati</taxon>
        <taxon>Bacteroidota</taxon>
        <taxon>Flavobacteriia</taxon>
        <taxon>Flavobacteriales</taxon>
        <taxon>Flavobacteriaceae</taxon>
        <taxon>Nonlabens</taxon>
    </lineage>
</organism>
<evidence type="ECO:0000256" key="1">
    <source>
        <dbReference type="SAM" id="Phobius"/>
    </source>
</evidence>
<keyword evidence="1" id="KW-0472">Membrane</keyword>
<comment type="caution">
    <text evidence="2">The sequence shown here is derived from an EMBL/GenBank/DDBJ whole genome shotgun (WGS) entry which is preliminary data.</text>
</comment>
<gene>
    <name evidence="2" type="ORF">LY01_02640</name>
</gene>
<feature type="transmembrane region" description="Helical" evidence="1">
    <location>
        <begin position="36"/>
        <end position="54"/>
    </location>
</feature>